<keyword evidence="3" id="KW-1185">Reference proteome</keyword>
<dbReference type="EMBL" id="CP018099">
    <property type="protein sequence ID" value="APF20640.1"/>
    <property type="molecule type" value="Genomic_DNA"/>
</dbReference>
<dbReference type="AlphaFoldDB" id="H1XXY4"/>
<dbReference type="Proteomes" id="UP000183868">
    <property type="component" value="Chromosome"/>
</dbReference>
<accession>H1XXY4</accession>
<protein>
    <submittedName>
        <fullName evidence="2">Uncharacterized protein</fullName>
    </submittedName>
</protein>
<evidence type="ECO:0000313" key="1">
    <source>
        <dbReference type="EMBL" id="APF20640.1"/>
    </source>
</evidence>
<dbReference type="Gene3D" id="3.40.50.450">
    <property type="match status" value="1"/>
</dbReference>
<sequence>MIDSSQPLMVFHTRGNIELLSQTKVAVFASRESPAELSPAAIDLFNKLLHLPISLAGGWQSPLEKTLLKLFRPDVQANLIHYHARELNELSLTEQQSLLLGEQKLLMIAPETAGKRANQSLVRKRDALIFSHCQKVLFFYIHPQGRLEAYFNQLQQSGHSIYLFDHPLNERFVSSHVVLLNGENLETILAAGAK</sequence>
<gene>
    <name evidence="1" type="ORF">Cabys_3895</name>
    <name evidence="2" type="ORF">Calab_1233</name>
</gene>
<proteinExistence type="predicted"/>
<dbReference type="HOGENOM" id="CLU_1400203_0_0_0"/>
<dbReference type="Proteomes" id="UP000004671">
    <property type="component" value="Chromosome"/>
</dbReference>
<evidence type="ECO:0000313" key="2">
    <source>
        <dbReference type="EMBL" id="EHO40859.1"/>
    </source>
</evidence>
<dbReference type="STRING" id="880073.Cabys_3895"/>
<dbReference type="InParanoid" id="H1XXY4"/>
<name>H1XXY4_CALAY</name>
<dbReference type="OrthoDB" id="273460at2"/>
<dbReference type="EMBL" id="CM001402">
    <property type="protein sequence ID" value="EHO40859.1"/>
    <property type="molecule type" value="Genomic_DNA"/>
</dbReference>
<reference evidence="2 3" key="1">
    <citation type="submission" date="2011-09" db="EMBL/GenBank/DDBJ databases">
        <title>The permanent draft genome of Caldithrix abyssi DSM 13497.</title>
        <authorList>
            <consortium name="US DOE Joint Genome Institute (JGI-PGF)"/>
            <person name="Lucas S."/>
            <person name="Han J."/>
            <person name="Lapidus A."/>
            <person name="Bruce D."/>
            <person name="Goodwin L."/>
            <person name="Pitluck S."/>
            <person name="Peters L."/>
            <person name="Kyrpides N."/>
            <person name="Mavromatis K."/>
            <person name="Ivanova N."/>
            <person name="Mikhailova N."/>
            <person name="Chertkov O."/>
            <person name="Detter J.C."/>
            <person name="Tapia R."/>
            <person name="Han C."/>
            <person name="Land M."/>
            <person name="Hauser L."/>
            <person name="Markowitz V."/>
            <person name="Cheng J.-F."/>
            <person name="Hugenholtz P."/>
            <person name="Woyke T."/>
            <person name="Wu D."/>
            <person name="Spring S."/>
            <person name="Brambilla E."/>
            <person name="Klenk H.-P."/>
            <person name="Eisen J.A."/>
        </authorList>
    </citation>
    <scope>NUCLEOTIDE SEQUENCE [LARGE SCALE GENOMIC DNA]</scope>
    <source>
        <strain evidence="2 3">DSM 13497</strain>
    </source>
</reference>
<organism evidence="2 3">
    <name type="scientific">Caldithrix abyssi DSM 13497</name>
    <dbReference type="NCBI Taxonomy" id="880073"/>
    <lineage>
        <taxon>Bacteria</taxon>
        <taxon>Pseudomonadati</taxon>
        <taxon>Calditrichota</taxon>
        <taxon>Calditrichia</taxon>
        <taxon>Calditrichales</taxon>
        <taxon>Calditrichaceae</taxon>
        <taxon>Caldithrix</taxon>
    </lineage>
</organism>
<evidence type="ECO:0000313" key="3">
    <source>
        <dbReference type="Proteomes" id="UP000004671"/>
    </source>
</evidence>
<dbReference type="KEGG" id="caby:Cabys_3895"/>
<evidence type="ECO:0000313" key="4">
    <source>
        <dbReference type="Proteomes" id="UP000183868"/>
    </source>
</evidence>
<dbReference type="RefSeq" id="WP_006927918.1">
    <property type="nucleotide sequence ID" value="NZ_CM001402.1"/>
</dbReference>
<dbReference type="PaxDb" id="880073-Calab_1233"/>
<reference evidence="1 4" key="2">
    <citation type="submission" date="2016-11" db="EMBL/GenBank/DDBJ databases">
        <title>Genomic analysis of Caldithrix abyssi and proposal of a novel bacterial phylum Caldithrichaeota.</title>
        <authorList>
            <person name="Kublanov I."/>
            <person name="Sigalova O."/>
            <person name="Gavrilov S."/>
            <person name="Lebedinsky A."/>
            <person name="Ivanova N."/>
            <person name="Daum C."/>
            <person name="Reddy T."/>
            <person name="Klenk H.P."/>
            <person name="Goker M."/>
            <person name="Reva O."/>
            <person name="Miroshnichenko M."/>
            <person name="Kyprides N."/>
            <person name="Woyke T."/>
            <person name="Gelfand M."/>
        </authorList>
    </citation>
    <scope>NUCLEOTIDE SEQUENCE [LARGE SCALE GENOMIC DNA]</scope>
    <source>
        <strain evidence="1 4">LF13</strain>
    </source>
</reference>